<dbReference type="AlphaFoldDB" id="E4NEY7"/>
<dbReference type="STRING" id="452652.KSE_41360"/>
<dbReference type="KEGG" id="ksk:KSE_41360"/>
<gene>
    <name evidence="1" type="ordered locus">KSE_41360</name>
</gene>
<sequence>MARITIRPDLTGTVHMVASPPAVKLADASTGLVATDRESGATLYTVQLVETYEGTAQLIKVTVPEGGVDTSLAPGSVVRPVGLVATPWANVFNGQVSNGVAYRAESLSVLSAVALPANAAVAAPKAAKS</sequence>
<dbReference type="EMBL" id="AP010968">
    <property type="protein sequence ID" value="BAJ29923.1"/>
    <property type="molecule type" value="Genomic_DNA"/>
</dbReference>
<dbReference type="Proteomes" id="UP000007076">
    <property type="component" value="Chromosome"/>
</dbReference>
<dbReference type="PATRIC" id="fig|452652.3.peg.4128"/>
<reference evidence="1 2" key="1">
    <citation type="journal article" date="2010" name="DNA Res.">
        <title>Genome sequence of Kitasatospora setae NBRC 14216T: an evolutionary snapshot of the family Streptomycetaceae.</title>
        <authorList>
            <person name="Ichikawa N."/>
            <person name="Oguchi A."/>
            <person name="Ikeda H."/>
            <person name="Ishikawa J."/>
            <person name="Kitani S."/>
            <person name="Watanabe Y."/>
            <person name="Nakamura S."/>
            <person name="Katano Y."/>
            <person name="Kishi E."/>
            <person name="Sasagawa M."/>
            <person name="Ankai A."/>
            <person name="Fukui S."/>
            <person name="Hashimoto Y."/>
            <person name="Kamata S."/>
            <person name="Otoguro M."/>
            <person name="Tanikawa S."/>
            <person name="Nihira T."/>
            <person name="Horinouchi S."/>
            <person name="Ohnishi Y."/>
            <person name="Hayakawa M."/>
            <person name="Kuzuyama T."/>
            <person name="Arisawa A."/>
            <person name="Nomoto F."/>
            <person name="Miura H."/>
            <person name="Takahashi Y."/>
            <person name="Fujita N."/>
        </authorList>
    </citation>
    <scope>NUCLEOTIDE SEQUENCE [LARGE SCALE GENOMIC DNA]</scope>
    <source>
        <strain evidence="2">ATCC 33774 / DSM 43861 / JCM 3304 / KCC A-0304 / NBRC 14216 / KM-6054</strain>
    </source>
</reference>
<dbReference type="RefSeq" id="WP_014137228.1">
    <property type="nucleotide sequence ID" value="NC_016109.1"/>
</dbReference>
<dbReference type="HOGENOM" id="CLU_159294_0_0_11"/>
<evidence type="ECO:0000313" key="2">
    <source>
        <dbReference type="Proteomes" id="UP000007076"/>
    </source>
</evidence>
<accession>E4NEY7</accession>
<protein>
    <submittedName>
        <fullName evidence="1">Putative regulatory protein</fullName>
    </submittedName>
</protein>
<organism evidence="1 2">
    <name type="scientific">Kitasatospora setae (strain ATCC 33774 / DSM 43861 / JCM 3304 / KCC A-0304 / NBRC 14216 / KM-6054)</name>
    <name type="common">Streptomyces setae</name>
    <dbReference type="NCBI Taxonomy" id="452652"/>
    <lineage>
        <taxon>Bacteria</taxon>
        <taxon>Bacillati</taxon>
        <taxon>Actinomycetota</taxon>
        <taxon>Actinomycetes</taxon>
        <taxon>Kitasatosporales</taxon>
        <taxon>Streptomycetaceae</taxon>
        <taxon>Kitasatospora</taxon>
    </lineage>
</organism>
<proteinExistence type="predicted"/>
<keyword evidence="2" id="KW-1185">Reference proteome</keyword>
<name>E4NEY7_KITSK</name>
<evidence type="ECO:0000313" key="1">
    <source>
        <dbReference type="EMBL" id="BAJ29923.1"/>
    </source>
</evidence>
<dbReference type="eggNOG" id="ENOG502ZJD9">
    <property type="taxonomic scope" value="Bacteria"/>
</dbReference>